<evidence type="ECO:0000313" key="10">
    <source>
        <dbReference type="Proteomes" id="UP000324222"/>
    </source>
</evidence>
<dbReference type="GO" id="GO:0005524">
    <property type="term" value="F:ATP binding"/>
    <property type="evidence" value="ECO:0007669"/>
    <property type="project" value="UniProtKB-KW"/>
</dbReference>
<feature type="compositionally biased region" description="Basic and acidic residues" evidence="7">
    <location>
        <begin position="18"/>
        <end position="31"/>
    </location>
</feature>
<proteinExistence type="inferred from homology"/>
<keyword evidence="5 6" id="KW-0009">Actin-binding</keyword>
<evidence type="ECO:0000256" key="6">
    <source>
        <dbReference type="PROSITE-ProRule" id="PRU00782"/>
    </source>
</evidence>
<dbReference type="PANTHER" id="PTHR13140:SF289">
    <property type="entry name" value="UNCONVENTIONAL MYOSIN-XIX"/>
    <property type="match status" value="1"/>
</dbReference>
<sequence length="304" mass="34365">MLQGRGKVPPPVPRKKPKLEGVDSKSKEHNDSASNSVYHVPEEQLLACEDLLRLPILYDDIVLQCVHTRFEKGLFYTWAGPTLVAVNPCHHVDLLYTPHQIKHHHQQVESGVEGRSPHVYSVAGVAHHCLQHDIGLLNQAILVILALLYLGNIKFQPKEGGNTSWMINKDDKDSAEGLTIACQLLGLDEDHVTGTLTVHTINVISGGKVNVFHKPLERESQCAERRDALMQLLYQTLFLHIVNFINSKISVHRSMWSHFMGILDIYGFESFENNSLEQLCINYANERLQQAFILRYLATEHEAS</sequence>
<organism evidence="9 10">
    <name type="scientific">Portunus trituberculatus</name>
    <name type="common">Swimming crab</name>
    <name type="synonym">Neptunus trituberculatus</name>
    <dbReference type="NCBI Taxonomy" id="210409"/>
    <lineage>
        <taxon>Eukaryota</taxon>
        <taxon>Metazoa</taxon>
        <taxon>Ecdysozoa</taxon>
        <taxon>Arthropoda</taxon>
        <taxon>Crustacea</taxon>
        <taxon>Multicrustacea</taxon>
        <taxon>Malacostraca</taxon>
        <taxon>Eumalacostraca</taxon>
        <taxon>Eucarida</taxon>
        <taxon>Decapoda</taxon>
        <taxon>Pleocyemata</taxon>
        <taxon>Brachyura</taxon>
        <taxon>Eubrachyura</taxon>
        <taxon>Portunoidea</taxon>
        <taxon>Portunidae</taxon>
        <taxon>Portuninae</taxon>
        <taxon>Portunus</taxon>
    </lineage>
</organism>
<reference evidence="9 10" key="1">
    <citation type="submission" date="2019-05" db="EMBL/GenBank/DDBJ databases">
        <title>Another draft genome of Portunus trituberculatus and its Hox gene families provides insights of decapod evolution.</title>
        <authorList>
            <person name="Jeong J.-H."/>
            <person name="Song I."/>
            <person name="Kim S."/>
            <person name="Choi T."/>
            <person name="Kim D."/>
            <person name="Ryu S."/>
            <person name="Kim W."/>
        </authorList>
    </citation>
    <scope>NUCLEOTIDE SEQUENCE [LARGE SCALE GENOMIC DNA]</scope>
    <source>
        <tissue evidence="9">Muscle</tissue>
    </source>
</reference>
<accession>A0A5B7E3F4</accession>
<evidence type="ECO:0000259" key="8">
    <source>
        <dbReference type="PROSITE" id="PS51456"/>
    </source>
</evidence>
<dbReference type="Pfam" id="PF00063">
    <property type="entry name" value="Myosin_head"/>
    <property type="match status" value="1"/>
</dbReference>
<dbReference type="SUPFAM" id="SSF52540">
    <property type="entry name" value="P-loop containing nucleoside triphosphate hydrolases"/>
    <property type="match status" value="1"/>
</dbReference>
<keyword evidence="3 6" id="KW-0518">Myosin</keyword>
<dbReference type="AlphaFoldDB" id="A0A5B7E3F4"/>
<dbReference type="InterPro" id="IPR036961">
    <property type="entry name" value="Kinesin_motor_dom_sf"/>
</dbReference>
<comment type="caution">
    <text evidence="9">The sequence shown here is derived from an EMBL/GenBank/DDBJ whole genome shotgun (WGS) entry which is preliminary data.</text>
</comment>
<comment type="caution">
    <text evidence="6">Lacks conserved residue(s) required for the propagation of feature annotation.</text>
</comment>
<protein>
    <submittedName>
        <fullName evidence="9">Unconventional myosin-XIX</fullName>
    </submittedName>
</protein>
<keyword evidence="2" id="KW-0067">ATP-binding</keyword>
<dbReference type="PANTHER" id="PTHR13140">
    <property type="entry name" value="MYOSIN"/>
    <property type="match status" value="1"/>
</dbReference>
<dbReference type="Proteomes" id="UP000324222">
    <property type="component" value="Unassembled WGS sequence"/>
</dbReference>
<dbReference type="GO" id="GO:0005737">
    <property type="term" value="C:cytoplasm"/>
    <property type="evidence" value="ECO:0007669"/>
    <property type="project" value="TreeGrafter"/>
</dbReference>
<gene>
    <name evidence="9" type="primary">MYO19</name>
    <name evidence="9" type="ORF">E2C01_021706</name>
</gene>
<dbReference type="GO" id="GO:0007015">
    <property type="term" value="P:actin filament organization"/>
    <property type="evidence" value="ECO:0007669"/>
    <property type="project" value="TreeGrafter"/>
</dbReference>
<evidence type="ECO:0000256" key="7">
    <source>
        <dbReference type="SAM" id="MobiDB-lite"/>
    </source>
</evidence>
<evidence type="ECO:0000256" key="4">
    <source>
        <dbReference type="ARBA" id="ARBA00023175"/>
    </source>
</evidence>
<dbReference type="InterPro" id="IPR027417">
    <property type="entry name" value="P-loop_NTPase"/>
</dbReference>
<dbReference type="GO" id="GO:0016020">
    <property type="term" value="C:membrane"/>
    <property type="evidence" value="ECO:0007669"/>
    <property type="project" value="TreeGrafter"/>
</dbReference>
<evidence type="ECO:0000256" key="1">
    <source>
        <dbReference type="ARBA" id="ARBA00022741"/>
    </source>
</evidence>
<dbReference type="GO" id="GO:0016459">
    <property type="term" value="C:myosin complex"/>
    <property type="evidence" value="ECO:0007669"/>
    <property type="project" value="UniProtKB-KW"/>
</dbReference>
<dbReference type="PROSITE" id="PS51456">
    <property type="entry name" value="MYOSIN_MOTOR"/>
    <property type="match status" value="1"/>
</dbReference>
<dbReference type="EMBL" id="VSRR010001924">
    <property type="protein sequence ID" value="MPC28500.1"/>
    <property type="molecule type" value="Genomic_DNA"/>
</dbReference>
<evidence type="ECO:0000313" key="9">
    <source>
        <dbReference type="EMBL" id="MPC28500.1"/>
    </source>
</evidence>
<dbReference type="Gene3D" id="1.20.58.530">
    <property type="match status" value="1"/>
</dbReference>
<dbReference type="SMART" id="SM00242">
    <property type="entry name" value="MYSc"/>
    <property type="match status" value="1"/>
</dbReference>
<keyword evidence="4" id="KW-0505">Motor protein</keyword>
<dbReference type="Gene3D" id="1.20.120.720">
    <property type="entry name" value="Myosin VI head, motor domain, U50 subdomain"/>
    <property type="match status" value="1"/>
</dbReference>
<keyword evidence="10" id="KW-1185">Reference proteome</keyword>
<keyword evidence="1" id="KW-0547">Nucleotide-binding</keyword>
<evidence type="ECO:0000256" key="2">
    <source>
        <dbReference type="ARBA" id="ARBA00022840"/>
    </source>
</evidence>
<name>A0A5B7E3F4_PORTR</name>
<evidence type="ECO:0000256" key="3">
    <source>
        <dbReference type="ARBA" id="ARBA00023123"/>
    </source>
</evidence>
<dbReference type="InterPro" id="IPR001609">
    <property type="entry name" value="Myosin_head_motor_dom-like"/>
</dbReference>
<evidence type="ECO:0000256" key="5">
    <source>
        <dbReference type="ARBA" id="ARBA00023203"/>
    </source>
</evidence>
<dbReference type="GO" id="GO:0051015">
    <property type="term" value="F:actin filament binding"/>
    <property type="evidence" value="ECO:0007669"/>
    <property type="project" value="TreeGrafter"/>
</dbReference>
<dbReference type="GO" id="GO:0000146">
    <property type="term" value="F:microfilament motor activity"/>
    <property type="evidence" value="ECO:0007669"/>
    <property type="project" value="TreeGrafter"/>
</dbReference>
<dbReference type="OrthoDB" id="6108017at2759"/>
<dbReference type="Gene3D" id="3.40.850.10">
    <property type="entry name" value="Kinesin motor domain"/>
    <property type="match status" value="1"/>
</dbReference>
<feature type="domain" description="Myosin motor" evidence="8">
    <location>
        <begin position="46"/>
        <end position="304"/>
    </location>
</feature>
<feature type="region of interest" description="Disordered" evidence="7">
    <location>
        <begin position="1"/>
        <end position="36"/>
    </location>
</feature>
<comment type="similarity">
    <text evidence="6">Belongs to the TRAFAC class myosin-kinesin ATPase superfamily. Myosin family.</text>
</comment>